<dbReference type="Proteomes" id="UP000696485">
    <property type="component" value="Unassembled WGS sequence"/>
</dbReference>
<evidence type="ECO:0000313" key="2">
    <source>
        <dbReference type="EMBL" id="KAF9335485.1"/>
    </source>
</evidence>
<comment type="caution">
    <text evidence="2">The sequence shown here is derived from an EMBL/GenBank/DDBJ whole genome shotgun (WGS) entry which is preliminary data.</text>
</comment>
<dbReference type="EMBL" id="JAAAUY010000098">
    <property type="protein sequence ID" value="KAF9335485.1"/>
    <property type="molecule type" value="Genomic_DNA"/>
</dbReference>
<evidence type="ECO:0000313" key="3">
    <source>
        <dbReference type="Proteomes" id="UP000696485"/>
    </source>
</evidence>
<dbReference type="AlphaFoldDB" id="A0A9P5SS78"/>
<sequence length="70" mass="7735">MYLSRKPVHLDQYEALRTDDDLDQEASETNIGSPIPSESESSVVDHVQAQYQAQRSSGMTINLARLGLTA</sequence>
<feature type="region of interest" description="Disordered" evidence="1">
    <location>
        <begin position="15"/>
        <end position="42"/>
    </location>
</feature>
<feature type="non-terminal residue" evidence="2">
    <location>
        <position position="70"/>
    </location>
</feature>
<organism evidence="2 3">
    <name type="scientific">Podila minutissima</name>
    <dbReference type="NCBI Taxonomy" id="64525"/>
    <lineage>
        <taxon>Eukaryota</taxon>
        <taxon>Fungi</taxon>
        <taxon>Fungi incertae sedis</taxon>
        <taxon>Mucoromycota</taxon>
        <taxon>Mortierellomycotina</taxon>
        <taxon>Mortierellomycetes</taxon>
        <taxon>Mortierellales</taxon>
        <taxon>Mortierellaceae</taxon>
        <taxon>Podila</taxon>
    </lineage>
</organism>
<proteinExistence type="predicted"/>
<gene>
    <name evidence="2" type="ORF">BG006_011414</name>
</gene>
<keyword evidence="3" id="KW-1185">Reference proteome</keyword>
<reference evidence="2" key="1">
    <citation type="journal article" date="2020" name="Fungal Divers.">
        <title>Resolving the Mortierellaceae phylogeny through synthesis of multi-gene phylogenetics and phylogenomics.</title>
        <authorList>
            <person name="Vandepol N."/>
            <person name="Liber J."/>
            <person name="Desiro A."/>
            <person name="Na H."/>
            <person name="Kennedy M."/>
            <person name="Barry K."/>
            <person name="Grigoriev I.V."/>
            <person name="Miller A.N."/>
            <person name="O'Donnell K."/>
            <person name="Stajich J.E."/>
            <person name="Bonito G."/>
        </authorList>
    </citation>
    <scope>NUCLEOTIDE SEQUENCE</scope>
    <source>
        <strain evidence="2">NVP1</strain>
    </source>
</reference>
<accession>A0A9P5SS78</accession>
<evidence type="ECO:0000256" key="1">
    <source>
        <dbReference type="SAM" id="MobiDB-lite"/>
    </source>
</evidence>
<protein>
    <submittedName>
        <fullName evidence="2">Uncharacterized protein</fullName>
    </submittedName>
</protein>
<name>A0A9P5SS78_9FUNG</name>
<feature type="compositionally biased region" description="Low complexity" evidence="1">
    <location>
        <begin position="31"/>
        <end position="42"/>
    </location>
</feature>